<evidence type="ECO:0000313" key="2">
    <source>
        <dbReference type="EMBL" id="ANB12493.1"/>
    </source>
</evidence>
<organism evidence="2 3">
    <name type="scientific">Sugiyamaella lignohabitans</name>
    <dbReference type="NCBI Taxonomy" id="796027"/>
    <lineage>
        <taxon>Eukaryota</taxon>
        <taxon>Fungi</taxon>
        <taxon>Dikarya</taxon>
        <taxon>Ascomycota</taxon>
        <taxon>Saccharomycotina</taxon>
        <taxon>Dipodascomycetes</taxon>
        <taxon>Dipodascales</taxon>
        <taxon>Trichomonascaceae</taxon>
        <taxon>Sugiyamaella</taxon>
    </lineage>
</organism>
<sequence>MAFFTSSISTAGNSSTPDSIKKHLNPLTPASINGTRSSSLPGITPPQNPTSTQVWPLDALILVVKLATVVVGGIAFNGISITVVTPPEAAALVPVSNPSQSVLPGSFK</sequence>
<dbReference type="GeneID" id="30037815"/>
<keyword evidence="3" id="KW-1185">Reference proteome</keyword>
<dbReference type="AlphaFoldDB" id="A0A167D537"/>
<proteinExistence type="predicted"/>
<dbReference type="Proteomes" id="UP000189580">
    <property type="component" value="Chromosome a"/>
</dbReference>
<feature type="region of interest" description="Disordered" evidence="1">
    <location>
        <begin position="1"/>
        <end position="49"/>
    </location>
</feature>
<protein>
    <submittedName>
        <fullName evidence="2">Uncharacterized protein</fullName>
    </submittedName>
</protein>
<evidence type="ECO:0000256" key="1">
    <source>
        <dbReference type="SAM" id="MobiDB-lite"/>
    </source>
</evidence>
<dbReference type="KEGG" id="slb:AWJ20_749"/>
<feature type="compositionally biased region" description="Polar residues" evidence="1">
    <location>
        <begin position="28"/>
        <end position="41"/>
    </location>
</feature>
<feature type="compositionally biased region" description="Polar residues" evidence="1">
    <location>
        <begin position="1"/>
        <end position="18"/>
    </location>
</feature>
<evidence type="ECO:0000313" key="3">
    <source>
        <dbReference type="Proteomes" id="UP000189580"/>
    </source>
</evidence>
<accession>A0A167D537</accession>
<name>A0A167D537_9ASCO</name>
<gene>
    <name evidence="2" type="ORF">AWJ20_749</name>
</gene>
<dbReference type="EMBL" id="CP014501">
    <property type="protein sequence ID" value="ANB12493.1"/>
    <property type="molecule type" value="Genomic_DNA"/>
</dbReference>
<dbReference type="OrthoDB" id="4090473at2759"/>
<dbReference type="RefSeq" id="XP_018734970.1">
    <property type="nucleotide sequence ID" value="XM_018882708.1"/>
</dbReference>
<reference evidence="2 3" key="1">
    <citation type="submission" date="2016-02" db="EMBL/GenBank/DDBJ databases">
        <title>Complete genome sequence and transcriptome regulation of the pentose utilising yeast Sugiyamaella lignohabitans.</title>
        <authorList>
            <person name="Bellasio M."/>
            <person name="Peymann A."/>
            <person name="Valli M."/>
            <person name="Sipitzky M."/>
            <person name="Graf A."/>
            <person name="Sauer M."/>
            <person name="Marx H."/>
            <person name="Mattanovich D."/>
        </authorList>
    </citation>
    <scope>NUCLEOTIDE SEQUENCE [LARGE SCALE GENOMIC DNA]</scope>
    <source>
        <strain evidence="2 3">CBS 10342</strain>
    </source>
</reference>